<gene>
    <name evidence="2" type="ORF">LK09_06105</name>
</gene>
<accession>A0A0B2AA90</accession>
<dbReference type="Proteomes" id="UP000031030">
    <property type="component" value="Unassembled WGS sequence"/>
</dbReference>
<reference evidence="2 3" key="1">
    <citation type="submission" date="2014-11" db="EMBL/GenBank/DDBJ databases">
        <title>Genome sequence of Microbacterium mangrovi MUSC 115(T).</title>
        <authorList>
            <person name="Lee L.-H."/>
        </authorList>
    </citation>
    <scope>NUCLEOTIDE SEQUENCE [LARGE SCALE GENOMIC DNA]</scope>
    <source>
        <strain evidence="2 3">MUSC 115</strain>
    </source>
</reference>
<dbReference type="AlphaFoldDB" id="A0A0B2AA90"/>
<evidence type="ECO:0000256" key="1">
    <source>
        <dbReference type="SAM" id="MobiDB-lite"/>
    </source>
</evidence>
<organism evidence="2 3">
    <name type="scientific">Microbacterium mangrovi</name>
    <dbReference type="NCBI Taxonomy" id="1348253"/>
    <lineage>
        <taxon>Bacteria</taxon>
        <taxon>Bacillati</taxon>
        <taxon>Actinomycetota</taxon>
        <taxon>Actinomycetes</taxon>
        <taxon>Micrococcales</taxon>
        <taxon>Microbacteriaceae</taxon>
        <taxon>Microbacterium</taxon>
    </lineage>
</organism>
<protein>
    <submittedName>
        <fullName evidence="2">Uncharacterized protein</fullName>
    </submittedName>
</protein>
<dbReference type="EMBL" id="JTDK01000006">
    <property type="protein sequence ID" value="KHK98546.1"/>
    <property type="molecule type" value="Genomic_DNA"/>
</dbReference>
<evidence type="ECO:0000313" key="2">
    <source>
        <dbReference type="EMBL" id="KHK98546.1"/>
    </source>
</evidence>
<comment type="caution">
    <text evidence="2">The sequence shown here is derived from an EMBL/GenBank/DDBJ whole genome shotgun (WGS) entry which is preliminary data.</text>
</comment>
<name>A0A0B2AA90_9MICO</name>
<sequence length="102" mass="11040">MTRRNPAWTVVGLEELSGRPTIGEHVIAVQPDSDDGDFVSNGRVEAIDDEHQLVYLSIAWGAFVVAPPIDRMVTKGSRFRSFSMPTSRGSSPEVRIAASVAA</sequence>
<evidence type="ECO:0000313" key="3">
    <source>
        <dbReference type="Proteomes" id="UP000031030"/>
    </source>
</evidence>
<proteinExistence type="predicted"/>
<feature type="region of interest" description="Disordered" evidence="1">
    <location>
        <begin position="83"/>
        <end position="102"/>
    </location>
</feature>
<keyword evidence="3" id="KW-1185">Reference proteome</keyword>